<feature type="transmembrane region" description="Helical" evidence="1">
    <location>
        <begin position="55"/>
        <end position="80"/>
    </location>
</feature>
<keyword evidence="1" id="KW-0472">Membrane</keyword>
<sequence length="191" mass="20426">MTRRLRVVDRLGTVVLGLVLLGAGLLALDWRYEVVLDLPRAVSTDAADDLVGTSWWPWAFAGGTVVLGLVGLWWLLAHLARPGPSSHRLRGSGGAGSLDADLRSVADGCAKRLEQLAPVVDARGRTTVVRRLPVVEVRARIDPYADPAELTAAAAAVTADVEAAFPDGDVGCRVLLDAPRPARRARRSRVR</sequence>
<comment type="caution">
    <text evidence="2">The sequence shown here is derived from an EMBL/GenBank/DDBJ whole genome shotgun (WGS) entry which is preliminary data.</text>
</comment>
<keyword evidence="1" id="KW-1133">Transmembrane helix</keyword>
<proteinExistence type="predicted"/>
<evidence type="ECO:0000313" key="3">
    <source>
        <dbReference type="Proteomes" id="UP001500221"/>
    </source>
</evidence>
<dbReference type="EMBL" id="BAABKG010000001">
    <property type="protein sequence ID" value="GAA5142926.1"/>
    <property type="molecule type" value="Genomic_DNA"/>
</dbReference>
<protein>
    <recommendedName>
        <fullName evidence="4">Alkaline shock response membrane anchor protein AmaP</fullName>
    </recommendedName>
</protein>
<accession>A0ABP9P9E6</accession>
<dbReference type="Proteomes" id="UP001500221">
    <property type="component" value="Unassembled WGS sequence"/>
</dbReference>
<gene>
    <name evidence="2" type="ORF">GCM10023340_07220</name>
</gene>
<evidence type="ECO:0008006" key="4">
    <source>
        <dbReference type="Google" id="ProtNLM"/>
    </source>
</evidence>
<evidence type="ECO:0000313" key="2">
    <source>
        <dbReference type="EMBL" id="GAA5142926.1"/>
    </source>
</evidence>
<reference evidence="3" key="1">
    <citation type="journal article" date="2019" name="Int. J. Syst. Evol. Microbiol.">
        <title>The Global Catalogue of Microorganisms (GCM) 10K type strain sequencing project: providing services to taxonomists for standard genome sequencing and annotation.</title>
        <authorList>
            <consortium name="The Broad Institute Genomics Platform"/>
            <consortium name="The Broad Institute Genome Sequencing Center for Infectious Disease"/>
            <person name="Wu L."/>
            <person name="Ma J."/>
        </authorList>
    </citation>
    <scope>NUCLEOTIDE SEQUENCE [LARGE SCALE GENOMIC DNA]</scope>
    <source>
        <strain evidence="3">JCM 18459</strain>
    </source>
</reference>
<evidence type="ECO:0000256" key="1">
    <source>
        <dbReference type="SAM" id="Phobius"/>
    </source>
</evidence>
<name>A0ABP9P9E6_9ACTN</name>
<organism evidence="2 3">
    <name type="scientific">Nocardioides marinquilinus</name>
    <dbReference type="NCBI Taxonomy" id="1210400"/>
    <lineage>
        <taxon>Bacteria</taxon>
        <taxon>Bacillati</taxon>
        <taxon>Actinomycetota</taxon>
        <taxon>Actinomycetes</taxon>
        <taxon>Propionibacteriales</taxon>
        <taxon>Nocardioidaceae</taxon>
        <taxon>Nocardioides</taxon>
    </lineage>
</organism>
<keyword evidence="1" id="KW-0812">Transmembrane</keyword>
<keyword evidence="3" id="KW-1185">Reference proteome</keyword>
<dbReference type="RefSeq" id="WP_345454605.1">
    <property type="nucleotide sequence ID" value="NZ_BAABKG010000001.1"/>
</dbReference>